<dbReference type="CDD" id="cd00093">
    <property type="entry name" value="HTH_XRE"/>
    <property type="match status" value="1"/>
</dbReference>
<dbReference type="EMBL" id="JAPKFM010000002">
    <property type="protein sequence ID" value="MCX2963051.1"/>
    <property type="molecule type" value="Genomic_DNA"/>
</dbReference>
<accession>A0A9X3D1D4</accession>
<feature type="region of interest" description="Disordered" evidence="1">
    <location>
        <begin position="144"/>
        <end position="165"/>
    </location>
</feature>
<feature type="domain" description="HTH cro/C1-type" evidence="2">
    <location>
        <begin position="53"/>
        <end position="88"/>
    </location>
</feature>
<name>A0A9X3D1D4_9ACTN</name>
<dbReference type="AlphaFoldDB" id="A0A9X3D1D4"/>
<dbReference type="Proteomes" id="UP001143347">
    <property type="component" value="Unassembled WGS sequence"/>
</dbReference>
<dbReference type="InterPro" id="IPR010982">
    <property type="entry name" value="Lambda_DNA-bd_dom_sf"/>
</dbReference>
<protein>
    <submittedName>
        <fullName evidence="3">Helix-turn-helix transcriptional regulator</fullName>
    </submittedName>
</protein>
<dbReference type="InterPro" id="IPR001387">
    <property type="entry name" value="Cro/C1-type_HTH"/>
</dbReference>
<dbReference type="Gene3D" id="1.10.260.40">
    <property type="entry name" value="lambda repressor-like DNA-binding domains"/>
    <property type="match status" value="1"/>
</dbReference>
<sequence length="165" mass="18064">MTAGDARRTPAHEDDASFAEKLGYLFEHSRDENGAPYTGKKIAERANELGYSLSDAYISQLRTGKARTPSFRTVEAIARAFEVSVTYFLANPDEDLERVRQQRDYVEMLATTGTHLSGIDVGRICPDTIDVLIDLLKVVKAQAQAQGDTLPPPGEAPNPTGQNPQ</sequence>
<organism evidence="3 4">
    <name type="scientific">Gordonia aquimaris</name>
    <dbReference type="NCBI Taxonomy" id="2984863"/>
    <lineage>
        <taxon>Bacteria</taxon>
        <taxon>Bacillati</taxon>
        <taxon>Actinomycetota</taxon>
        <taxon>Actinomycetes</taxon>
        <taxon>Mycobacteriales</taxon>
        <taxon>Gordoniaceae</taxon>
        <taxon>Gordonia</taxon>
    </lineage>
</organism>
<evidence type="ECO:0000259" key="2">
    <source>
        <dbReference type="PROSITE" id="PS50943"/>
    </source>
</evidence>
<evidence type="ECO:0000313" key="3">
    <source>
        <dbReference type="EMBL" id="MCX2963051.1"/>
    </source>
</evidence>
<reference evidence="3" key="1">
    <citation type="submission" date="2022-10" db="EMBL/GenBank/DDBJ databases">
        <title>WGS of marine actinomycetes from Thailand.</title>
        <authorList>
            <person name="Thawai C."/>
        </authorList>
    </citation>
    <scope>NUCLEOTIDE SEQUENCE</scope>
    <source>
        <strain evidence="3">SW21</strain>
    </source>
</reference>
<evidence type="ECO:0000313" key="4">
    <source>
        <dbReference type="Proteomes" id="UP001143347"/>
    </source>
</evidence>
<keyword evidence="4" id="KW-1185">Reference proteome</keyword>
<dbReference type="GO" id="GO:0003677">
    <property type="term" value="F:DNA binding"/>
    <property type="evidence" value="ECO:0007669"/>
    <property type="project" value="InterPro"/>
</dbReference>
<comment type="caution">
    <text evidence="3">The sequence shown here is derived from an EMBL/GenBank/DDBJ whole genome shotgun (WGS) entry which is preliminary data.</text>
</comment>
<evidence type="ECO:0000256" key="1">
    <source>
        <dbReference type="SAM" id="MobiDB-lite"/>
    </source>
</evidence>
<dbReference type="Pfam" id="PF01381">
    <property type="entry name" value="HTH_3"/>
    <property type="match status" value="1"/>
</dbReference>
<gene>
    <name evidence="3" type="ORF">OSB52_02970</name>
</gene>
<dbReference type="RefSeq" id="WP_266060097.1">
    <property type="nucleotide sequence ID" value="NZ_JAPKFM010000002.1"/>
</dbReference>
<dbReference type="PROSITE" id="PS50943">
    <property type="entry name" value="HTH_CROC1"/>
    <property type="match status" value="1"/>
</dbReference>
<proteinExistence type="predicted"/>
<dbReference type="SUPFAM" id="SSF47413">
    <property type="entry name" value="lambda repressor-like DNA-binding domains"/>
    <property type="match status" value="1"/>
</dbReference>